<evidence type="ECO:0000313" key="2">
    <source>
        <dbReference type="EMBL" id="KAK8054715.1"/>
    </source>
</evidence>
<dbReference type="InterPro" id="IPR011990">
    <property type="entry name" value="TPR-like_helical_dom_sf"/>
</dbReference>
<accession>A0ABR1U774</accession>
<dbReference type="EMBL" id="JAQQWL010000010">
    <property type="protein sequence ID" value="KAK8054715.1"/>
    <property type="molecule type" value="Genomic_DNA"/>
</dbReference>
<dbReference type="InterPro" id="IPR027417">
    <property type="entry name" value="P-loop_NTPase"/>
</dbReference>
<evidence type="ECO:0000313" key="3">
    <source>
        <dbReference type="Proteomes" id="UP001480595"/>
    </source>
</evidence>
<comment type="caution">
    <text evidence="2">The sequence shown here is derived from an EMBL/GenBank/DDBJ whole genome shotgun (WGS) entry which is preliminary data.</text>
</comment>
<dbReference type="Gene3D" id="1.25.40.10">
    <property type="entry name" value="Tetratricopeptide repeat domain"/>
    <property type="match status" value="2"/>
</dbReference>
<dbReference type="Pfam" id="PF00931">
    <property type="entry name" value="NB-ARC"/>
    <property type="match status" value="1"/>
</dbReference>
<dbReference type="SUPFAM" id="SSF52540">
    <property type="entry name" value="P-loop containing nucleoside triphosphate hydrolases"/>
    <property type="match status" value="1"/>
</dbReference>
<dbReference type="SUPFAM" id="SSF48452">
    <property type="entry name" value="TPR-like"/>
    <property type="match status" value="2"/>
</dbReference>
<reference evidence="2 3" key="1">
    <citation type="submission" date="2023-01" db="EMBL/GenBank/DDBJ databases">
        <title>Analysis of 21 Apiospora genomes using comparative genomics revels a genus with tremendous synthesis potential of carbohydrate active enzymes and secondary metabolites.</title>
        <authorList>
            <person name="Sorensen T."/>
        </authorList>
    </citation>
    <scope>NUCLEOTIDE SEQUENCE [LARGE SCALE GENOMIC DNA]</scope>
    <source>
        <strain evidence="2 3">CBS 135458</strain>
    </source>
</reference>
<dbReference type="RefSeq" id="XP_066713361.1">
    <property type="nucleotide sequence ID" value="XM_066861191.1"/>
</dbReference>
<evidence type="ECO:0000259" key="1">
    <source>
        <dbReference type="Pfam" id="PF00931"/>
    </source>
</evidence>
<dbReference type="GeneID" id="92094254"/>
<sequence length="636" mass="72631">MFLSSSETTFPRPVSLNENFVGWEGMLSQLLERLPPNTQPNACQRTVIEGLGGIGKTQVAIEAAYRFRESHPDCSVFWVLAVDMTMFEGAYREIGRALEIEGIEHDKADVKALVKKSLDRDEAGPWLLIVDNADDMLLLNEGQLMSHLPFSRDGSILFTTRNHHVAARVEARQGVHRLDQLSDSESERLLHRGLQPSQIDDAQSTTELLKYLVHLPLAIRQASAYMACRMNVTIENYLGYCTSSNQIMVKMLSKDFDDQDRYEEIRNPVATTWLISFEQISRDDPLAAGFLGFICYFEEKDIPVSLLPTGADEVQRDEEISTLRAYVFILDRGTPDRFDVHRLAHLVMRNWVRTQGKQSQQVTVIIQQLSKEFPPPKHENRSKWALYLPHVQAVLPLMDECSERERFVPSQSNVAYCYFLLGKYSKAEQIFMEVLEVMNITIGHGHIGTLRTMQNLACVLSEQGKYSEAEFQYREIFEMRKILQGHEHSDTIDSMNNLVAVLSGQGKNSEVETISWQALALRETVLGHDHPDTWHSMHSLALMLSDQGKYSEAEQMHREILALREARLGYKHPFALYSRGSHALELSHQGKQEAATQQQPKALKGFKKVLGEEHRRTLDCMYNLALYLYNVTVRLD</sequence>
<dbReference type="PANTHER" id="PTHR46082">
    <property type="entry name" value="ATP/GTP-BINDING PROTEIN-RELATED"/>
    <property type="match status" value="1"/>
</dbReference>
<proteinExistence type="predicted"/>
<protein>
    <recommendedName>
        <fullName evidence="1">NB-ARC domain-containing protein</fullName>
    </recommendedName>
</protein>
<organism evidence="2 3">
    <name type="scientific">Apiospora phragmitis</name>
    <dbReference type="NCBI Taxonomy" id="2905665"/>
    <lineage>
        <taxon>Eukaryota</taxon>
        <taxon>Fungi</taxon>
        <taxon>Dikarya</taxon>
        <taxon>Ascomycota</taxon>
        <taxon>Pezizomycotina</taxon>
        <taxon>Sordariomycetes</taxon>
        <taxon>Xylariomycetidae</taxon>
        <taxon>Amphisphaeriales</taxon>
        <taxon>Apiosporaceae</taxon>
        <taxon>Apiospora</taxon>
    </lineage>
</organism>
<dbReference type="Pfam" id="PF13424">
    <property type="entry name" value="TPR_12"/>
    <property type="match status" value="2"/>
</dbReference>
<dbReference type="InterPro" id="IPR053137">
    <property type="entry name" value="NLR-like"/>
</dbReference>
<name>A0ABR1U774_9PEZI</name>
<dbReference type="SMART" id="SM00028">
    <property type="entry name" value="TPR"/>
    <property type="match status" value="3"/>
</dbReference>
<keyword evidence="3" id="KW-1185">Reference proteome</keyword>
<dbReference type="PANTHER" id="PTHR46082:SF6">
    <property type="entry name" value="AAA+ ATPASE DOMAIN-CONTAINING PROTEIN-RELATED"/>
    <property type="match status" value="1"/>
</dbReference>
<dbReference type="Proteomes" id="UP001480595">
    <property type="component" value="Unassembled WGS sequence"/>
</dbReference>
<dbReference type="Pfam" id="PF13374">
    <property type="entry name" value="TPR_10"/>
    <property type="match status" value="1"/>
</dbReference>
<dbReference type="InterPro" id="IPR002182">
    <property type="entry name" value="NB-ARC"/>
</dbReference>
<dbReference type="Gene3D" id="3.40.50.300">
    <property type="entry name" value="P-loop containing nucleotide triphosphate hydrolases"/>
    <property type="match status" value="1"/>
</dbReference>
<gene>
    <name evidence="2" type="ORF">PG994_009782</name>
</gene>
<feature type="domain" description="NB-ARC" evidence="1">
    <location>
        <begin position="25"/>
        <end position="191"/>
    </location>
</feature>
<dbReference type="InterPro" id="IPR019734">
    <property type="entry name" value="TPR_rpt"/>
</dbReference>